<comment type="caution">
    <text evidence="4">The sequence shown here is derived from an EMBL/GenBank/DDBJ whole genome shotgun (WGS) entry which is preliminary data.</text>
</comment>
<protein>
    <submittedName>
        <fullName evidence="4">CBS domain-containing protein</fullName>
    </submittedName>
</protein>
<gene>
    <name evidence="4" type="ORF">CRU78_02025</name>
</gene>
<evidence type="ECO:0000313" key="4">
    <source>
        <dbReference type="EMBL" id="MQM29377.1"/>
    </source>
</evidence>
<proteinExistence type="predicted"/>
<dbReference type="SMART" id="SM00116">
    <property type="entry name" value="CBS"/>
    <property type="match status" value="2"/>
</dbReference>
<dbReference type="InterPro" id="IPR046342">
    <property type="entry name" value="CBS_dom_sf"/>
</dbReference>
<dbReference type="Gene3D" id="3.10.580.10">
    <property type="entry name" value="CBS-domain"/>
    <property type="match status" value="1"/>
</dbReference>
<keyword evidence="1 2" id="KW-0129">CBS domain</keyword>
<organism evidence="4 5">
    <name type="scientific">Candidatus Accumulibacter phosphatis</name>
    <dbReference type="NCBI Taxonomy" id="327160"/>
    <lineage>
        <taxon>Bacteria</taxon>
        <taxon>Pseudomonadati</taxon>
        <taxon>Pseudomonadota</taxon>
        <taxon>Betaproteobacteria</taxon>
        <taxon>Candidatus Accumulibacter</taxon>
    </lineage>
</organism>
<dbReference type="InterPro" id="IPR051257">
    <property type="entry name" value="Diverse_CBS-Domain"/>
</dbReference>
<dbReference type="AlphaFoldDB" id="A0A6A7RPA8"/>
<dbReference type="InterPro" id="IPR000644">
    <property type="entry name" value="CBS_dom"/>
</dbReference>
<feature type="domain" description="CBS" evidence="3">
    <location>
        <begin position="7"/>
        <end position="69"/>
    </location>
</feature>
<sequence>MLCRNAMVTDIISAGPDQTIRDALQLFEMHRVRALPIVDAAGKLLGLLSFEGMLSKLLPAALTVDKHDLNLMDAHLRLDYVVNSTPDVAKHLRDLLPVALGELMNRKVQVTHPDTSLWEGIRFLVQHGSPIPVVEEESGKLLGLLSVQSVTARLLEVVGEQG</sequence>
<dbReference type="PANTHER" id="PTHR43080">
    <property type="entry name" value="CBS DOMAIN-CONTAINING PROTEIN CBSX3, MITOCHONDRIAL"/>
    <property type="match status" value="1"/>
</dbReference>
<evidence type="ECO:0000313" key="5">
    <source>
        <dbReference type="Proteomes" id="UP000342300"/>
    </source>
</evidence>
<dbReference type="PANTHER" id="PTHR43080:SF2">
    <property type="entry name" value="CBS DOMAIN-CONTAINING PROTEIN"/>
    <property type="match status" value="1"/>
</dbReference>
<dbReference type="Pfam" id="PF00571">
    <property type="entry name" value="CBS"/>
    <property type="match status" value="2"/>
</dbReference>
<name>A0A6A7RPA8_9PROT</name>
<reference evidence="4 5" key="1">
    <citation type="submission" date="2017-09" db="EMBL/GenBank/DDBJ databases">
        <title>Metagenomic Analysis Reveals Denitrifying Candidatus Accumulibacter and Flanking Population as a Source of N2O.</title>
        <authorList>
            <person name="Gao H."/>
            <person name="Mao Y."/>
            <person name="Zhao X."/>
            <person name="Liu W.-T."/>
            <person name="Zhang T."/>
            <person name="Wells G."/>
        </authorList>
    </citation>
    <scope>NUCLEOTIDE SEQUENCE [LARGE SCALE GENOMIC DNA]</scope>
    <source>
        <strain evidence="4">CANDO_2_IC</strain>
    </source>
</reference>
<evidence type="ECO:0000259" key="3">
    <source>
        <dbReference type="PROSITE" id="PS51371"/>
    </source>
</evidence>
<evidence type="ECO:0000256" key="2">
    <source>
        <dbReference type="PROSITE-ProRule" id="PRU00703"/>
    </source>
</evidence>
<dbReference type="Proteomes" id="UP000342300">
    <property type="component" value="Unassembled WGS sequence"/>
</dbReference>
<evidence type="ECO:0000256" key="1">
    <source>
        <dbReference type="ARBA" id="ARBA00023122"/>
    </source>
</evidence>
<accession>A0A6A7RPA8</accession>
<dbReference type="EMBL" id="PDHS01000039">
    <property type="protein sequence ID" value="MQM29377.1"/>
    <property type="molecule type" value="Genomic_DNA"/>
</dbReference>
<feature type="domain" description="CBS" evidence="3">
    <location>
        <begin position="104"/>
        <end position="160"/>
    </location>
</feature>
<dbReference type="PROSITE" id="PS51371">
    <property type="entry name" value="CBS"/>
    <property type="match status" value="2"/>
</dbReference>
<dbReference type="SUPFAM" id="SSF54631">
    <property type="entry name" value="CBS-domain pair"/>
    <property type="match status" value="1"/>
</dbReference>